<sequence>MASNIVRVAVTQQEPVWLDLKATVEKTCRLIDEAAANGARLIAFPEVWITGYPAWIWARPVDLELTTKYIKNSPSFSNSDLDPICAAAKRSKIAVVLGLSERVASSSIYISQCIISPAGAIIMKRRKLKPTHMERTVFGDAGVDCLQSVADVEGIGKVGALSCFEHLQPLLKYQTIGQGEQIHVAAWPPVQSFEGEDGLKSDGQMWSIAAEGIQCLSQTYAIESAAFVLHCTSVMSQSGIDTLNASQSPLFKKPGGGYSAVFGPDGQRLTEPIPCDQEGIVYADLPLDGILPVKSFVDIVGHYSRPDLLWLGVDGKEKRCVRAENEVKEAAVVVNGEQV</sequence>
<dbReference type="SUPFAM" id="SSF56317">
    <property type="entry name" value="Carbon-nitrogen hydrolase"/>
    <property type="match status" value="1"/>
</dbReference>
<dbReference type="PANTHER" id="PTHR46044">
    <property type="entry name" value="NITRILASE"/>
    <property type="match status" value="1"/>
</dbReference>
<dbReference type="InterPro" id="IPR044149">
    <property type="entry name" value="Nitrilases_CHs"/>
</dbReference>
<evidence type="ECO:0000256" key="4">
    <source>
        <dbReference type="ARBA" id="ARBA00039045"/>
    </source>
</evidence>
<evidence type="ECO:0000313" key="7">
    <source>
        <dbReference type="EMBL" id="KAF2727451.1"/>
    </source>
</evidence>
<comment type="similarity">
    <text evidence="1">Belongs to the carbon-nitrogen hydrolase superfamily. Nitrilase family.</text>
</comment>
<dbReference type="Gene3D" id="3.60.110.10">
    <property type="entry name" value="Carbon-nitrogen hydrolase"/>
    <property type="match status" value="1"/>
</dbReference>
<evidence type="ECO:0000313" key="8">
    <source>
        <dbReference type="Proteomes" id="UP000799444"/>
    </source>
</evidence>
<dbReference type="PROSITE" id="PS50263">
    <property type="entry name" value="CN_HYDROLASE"/>
    <property type="match status" value="1"/>
</dbReference>
<dbReference type="OrthoDB" id="10250282at2759"/>
<evidence type="ECO:0000256" key="2">
    <source>
        <dbReference type="ARBA" id="ARBA00022801"/>
    </source>
</evidence>
<organism evidence="7 8">
    <name type="scientific">Polyplosphaeria fusca</name>
    <dbReference type="NCBI Taxonomy" id="682080"/>
    <lineage>
        <taxon>Eukaryota</taxon>
        <taxon>Fungi</taxon>
        <taxon>Dikarya</taxon>
        <taxon>Ascomycota</taxon>
        <taxon>Pezizomycotina</taxon>
        <taxon>Dothideomycetes</taxon>
        <taxon>Pleosporomycetidae</taxon>
        <taxon>Pleosporales</taxon>
        <taxon>Tetraplosphaeriaceae</taxon>
        <taxon>Polyplosphaeria</taxon>
    </lineage>
</organism>
<dbReference type="PANTHER" id="PTHR46044:SF14">
    <property type="entry name" value="ARYLACETONITRILASE"/>
    <property type="match status" value="1"/>
</dbReference>
<dbReference type="Pfam" id="PF00795">
    <property type="entry name" value="CN_hydrolase"/>
    <property type="match status" value="1"/>
</dbReference>
<proteinExistence type="inferred from homology"/>
<name>A0A9P4QMB8_9PLEO</name>
<dbReference type="PROSITE" id="PS00920">
    <property type="entry name" value="NITRIL_CHT_1"/>
    <property type="match status" value="1"/>
</dbReference>
<dbReference type="EC" id="3.5.5.1" evidence="4"/>
<evidence type="ECO:0000256" key="5">
    <source>
        <dbReference type="PROSITE-ProRule" id="PRU10139"/>
    </source>
</evidence>
<dbReference type="EMBL" id="ML996331">
    <property type="protein sequence ID" value="KAF2727451.1"/>
    <property type="molecule type" value="Genomic_DNA"/>
</dbReference>
<dbReference type="GO" id="GO:0016836">
    <property type="term" value="F:hydro-lyase activity"/>
    <property type="evidence" value="ECO:0007669"/>
    <property type="project" value="UniProtKB-ARBA"/>
</dbReference>
<protein>
    <recommendedName>
        <fullName evidence="4">nitrilase</fullName>
        <ecNumber evidence="4">3.5.5.1</ecNumber>
    </recommendedName>
</protein>
<dbReference type="InterPro" id="IPR000132">
    <property type="entry name" value="Nitrilase/CN_hydratase_CS"/>
</dbReference>
<dbReference type="AlphaFoldDB" id="A0A9P4QMB8"/>
<feature type="active site" description="Proton acceptor" evidence="5">
    <location>
        <position position="46"/>
    </location>
</feature>
<dbReference type="Proteomes" id="UP000799444">
    <property type="component" value="Unassembled WGS sequence"/>
</dbReference>
<evidence type="ECO:0000259" key="6">
    <source>
        <dbReference type="PROSITE" id="PS50263"/>
    </source>
</evidence>
<dbReference type="CDD" id="cd07564">
    <property type="entry name" value="nitrilases_CHs"/>
    <property type="match status" value="1"/>
</dbReference>
<gene>
    <name evidence="7" type="ORF">EJ04DRAFT_505661</name>
</gene>
<keyword evidence="2 7" id="KW-0378">Hydrolase</keyword>
<feature type="domain" description="CN hydrolase" evidence="6">
    <location>
        <begin position="6"/>
        <end position="287"/>
    </location>
</feature>
<evidence type="ECO:0000256" key="1">
    <source>
        <dbReference type="ARBA" id="ARBA00008129"/>
    </source>
</evidence>
<accession>A0A9P4QMB8</accession>
<comment type="caution">
    <text evidence="7">The sequence shown here is derived from an EMBL/GenBank/DDBJ whole genome shotgun (WGS) entry which is preliminary data.</text>
</comment>
<dbReference type="InterPro" id="IPR003010">
    <property type="entry name" value="C-N_Hydrolase"/>
</dbReference>
<dbReference type="InterPro" id="IPR036526">
    <property type="entry name" value="C-N_Hydrolase_sf"/>
</dbReference>
<reference evidence="7" key="1">
    <citation type="journal article" date="2020" name="Stud. Mycol.">
        <title>101 Dothideomycetes genomes: a test case for predicting lifestyles and emergence of pathogens.</title>
        <authorList>
            <person name="Haridas S."/>
            <person name="Albert R."/>
            <person name="Binder M."/>
            <person name="Bloem J."/>
            <person name="Labutti K."/>
            <person name="Salamov A."/>
            <person name="Andreopoulos B."/>
            <person name="Baker S."/>
            <person name="Barry K."/>
            <person name="Bills G."/>
            <person name="Bluhm B."/>
            <person name="Cannon C."/>
            <person name="Castanera R."/>
            <person name="Culley D."/>
            <person name="Daum C."/>
            <person name="Ezra D."/>
            <person name="Gonzalez J."/>
            <person name="Henrissat B."/>
            <person name="Kuo A."/>
            <person name="Liang C."/>
            <person name="Lipzen A."/>
            <person name="Lutzoni F."/>
            <person name="Magnuson J."/>
            <person name="Mondo S."/>
            <person name="Nolan M."/>
            <person name="Ohm R."/>
            <person name="Pangilinan J."/>
            <person name="Park H.-J."/>
            <person name="Ramirez L."/>
            <person name="Alfaro M."/>
            <person name="Sun H."/>
            <person name="Tritt A."/>
            <person name="Yoshinaga Y."/>
            <person name="Zwiers L.-H."/>
            <person name="Turgeon B."/>
            <person name="Goodwin S."/>
            <person name="Spatafora J."/>
            <person name="Crous P."/>
            <person name="Grigoriev I."/>
        </authorList>
    </citation>
    <scope>NUCLEOTIDE SEQUENCE</scope>
    <source>
        <strain evidence="7">CBS 125425</strain>
    </source>
</reference>
<keyword evidence="8" id="KW-1185">Reference proteome</keyword>
<evidence type="ECO:0000256" key="3">
    <source>
        <dbReference type="ARBA" id="ARBA00036406"/>
    </source>
</evidence>
<comment type="catalytic activity">
    <reaction evidence="3">
        <text>a nitrile + 2 H2O = a carboxylate + NH4(+)</text>
        <dbReference type="Rhea" id="RHEA:21724"/>
        <dbReference type="ChEBI" id="CHEBI:15377"/>
        <dbReference type="ChEBI" id="CHEBI:18379"/>
        <dbReference type="ChEBI" id="CHEBI:28938"/>
        <dbReference type="ChEBI" id="CHEBI:29067"/>
        <dbReference type="EC" id="3.5.5.1"/>
    </reaction>
</comment>
<dbReference type="GO" id="GO:0000257">
    <property type="term" value="F:nitrilase activity"/>
    <property type="evidence" value="ECO:0007669"/>
    <property type="project" value="UniProtKB-EC"/>
</dbReference>